<dbReference type="SUPFAM" id="SSF90123">
    <property type="entry name" value="ABC transporter transmembrane region"/>
    <property type="match status" value="1"/>
</dbReference>
<dbReference type="Pfam" id="PF06472">
    <property type="entry name" value="ABC_membrane_2"/>
    <property type="match status" value="1"/>
</dbReference>
<evidence type="ECO:0000259" key="6">
    <source>
        <dbReference type="Pfam" id="PF06472"/>
    </source>
</evidence>
<evidence type="ECO:0000313" key="7">
    <source>
        <dbReference type="EMBL" id="GIQ88275.1"/>
    </source>
</evidence>
<keyword evidence="1" id="KW-0813">Transport</keyword>
<feature type="non-terminal residue" evidence="7">
    <location>
        <position position="1"/>
    </location>
</feature>
<accession>A0A9K3GMZ8</accession>
<feature type="non-terminal residue" evidence="7">
    <location>
        <position position="260"/>
    </location>
</feature>
<name>A0A9K3GMZ8_9EUKA</name>
<evidence type="ECO:0000256" key="3">
    <source>
        <dbReference type="ARBA" id="ARBA00022989"/>
    </source>
</evidence>
<gene>
    <name evidence="7" type="ORF">KIPB_010484</name>
</gene>
<organism evidence="7 8">
    <name type="scientific">Kipferlia bialata</name>
    <dbReference type="NCBI Taxonomy" id="797122"/>
    <lineage>
        <taxon>Eukaryota</taxon>
        <taxon>Metamonada</taxon>
        <taxon>Carpediemonas-like organisms</taxon>
        <taxon>Kipferlia</taxon>
    </lineage>
</organism>
<dbReference type="GO" id="GO:0140359">
    <property type="term" value="F:ABC-type transporter activity"/>
    <property type="evidence" value="ECO:0007669"/>
    <property type="project" value="InterPro"/>
</dbReference>
<evidence type="ECO:0000256" key="4">
    <source>
        <dbReference type="ARBA" id="ARBA00023136"/>
    </source>
</evidence>
<dbReference type="PANTHER" id="PTHR11384">
    <property type="entry name" value="ATP-BINDING CASSETTE, SUB-FAMILY D MEMBER"/>
    <property type="match status" value="1"/>
</dbReference>
<dbReference type="EMBL" id="BDIP01003916">
    <property type="protein sequence ID" value="GIQ88275.1"/>
    <property type="molecule type" value="Genomic_DNA"/>
</dbReference>
<proteinExistence type="predicted"/>
<feature type="transmembrane region" description="Helical" evidence="5">
    <location>
        <begin position="53"/>
        <end position="74"/>
    </location>
</feature>
<dbReference type="PANTHER" id="PTHR11384:SF59">
    <property type="entry name" value="LYSOSOMAL COBALAMIN TRANSPORTER ABCD4"/>
    <property type="match status" value="1"/>
</dbReference>
<keyword evidence="3 5" id="KW-1133">Transmembrane helix</keyword>
<dbReference type="Proteomes" id="UP000265618">
    <property type="component" value="Unassembled WGS sequence"/>
</dbReference>
<dbReference type="GO" id="GO:0005524">
    <property type="term" value="F:ATP binding"/>
    <property type="evidence" value="ECO:0007669"/>
    <property type="project" value="InterPro"/>
</dbReference>
<dbReference type="InterPro" id="IPR036640">
    <property type="entry name" value="ABC1_TM_sf"/>
</dbReference>
<evidence type="ECO:0000313" key="8">
    <source>
        <dbReference type="Proteomes" id="UP000265618"/>
    </source>
</evidence>
<reference evidence="7 8" key="1">
    <citation type="journal article" date="2018" name="PLoS ONE">
        <title>The draft genome of Kipferlia bialata reveals reductive genome evolution in fornicate parasites.</title>
        <authorList>
            <person name="Tanifuji G."/>
            <person name="Takabayashi S."/>
            <person name="Kume K."/>
            <person name="Takagi M."/>
            <person name="Nakayama T."/>
            <person name="Kamikawa R."/>
            <person name="Inagaki Y."/>
            <person name="Hashimoto T."/>
        </authorList>
    </citation>
    <scope>NUCLEOTIDE SEQUENCE [LARGE SCALE GENOMIC DNA]</scope>
    <source>
        <strain evidence="7">NY0173</strain>
    </source>
</reference>
<dbReference type="InterPro" id="IPR050835">
    <property type="entry name" value="ABC_transporter_sub-D"/>
</dbReference>
<dbReference type="GO" id="GO:0016020">
    <property type="term" value="C:membrane"/>
    <property type="evidence" value="ECO:0007669"/>
    <property type="project" value="InterPro"/>
</dbReference>
<evidence type="ECO:0000256" key="5">
    <source>
        <dbReference type="SAM" id="Phobius"/>
    </source>
</evidence>
<keyword evidence="2 5" id="KW-0812">Transmembrane</keyword>
<sequence>VAANSICGSIVPNVQGILFQSKGFFAAAVNAAVLTVSLSQAPGSDWRLEVSPWLIMALFVFIQVLATISIPSITNRLQEAEGEMRFIHSRSREFCESIAFYRGERQAGEQAEEALQPLIKRQCSLARKAGVASIFTHLSYEIGGTVLPVLTICYLFPTVDVSTYSTLQQELSSMINTLSALLTYAPQVATFFGTLNRVTQLDAQLDALPPLRETAIDTRERVQMDQVDIVSPSRETLVKDVSFGVDKQQGGIVITGPSGT</sequence>
<evidence type="ECO:0000256" key="2">
    <source>
        <dbReference type="ARBA" id="ARBA00022692"/>
    </source>
</evidence>
<dbReference type="AlphaFoldDB" id="A0A9K3GMZ8"/>
<protein>
    <recommendedName>
        <fullName evidence="6">ABC transmembrane type-1 domain-containing protein</fullName>
    </recommendedName>
</protein>
<keyword evidence="8" id="KW-1185">Reference proteome</keyword>
<feature type="domain" description="ABC transmembrane type-1" evidence="6">
    <location>
        <begin position="50"/>
        <end position="150"/>
    </location>
</feature>
<comment type="caution">
    <text evidence="7">The sequence shown here is derived from an EMBL/GenBank/DDBJ whole genome shotgun (WGS) entry which is preliminary data.</text>
</comment>
<feature type="transmembrane region" description="Helical" evidence="5">
    <location>
        <begin position="23"/>
        <end position="41"/>
    </location>
</feature>
<evidence type="ECO:0000256" key="1">
    <source>
        <dbReference type="ARBA" id="ARBA00022448"/>
    </source>
</evidence>
<keyword evidence="4 5" id="KW-0472">Membrane</keyword>
<dbReference type="InterPro" id="IPR011527">
    <property type="entry name" value="ABC1_TM_dom"/>
</dbReference>